<dbReference type="AlphaFoldDB" id="A0AAP7L367"/>
<evidence type="ECO:0000313" key="2">
    <source>
        <dbReference type="Proteomes" id="UP000092746"/>
    </source>
</evidence>
<sequence length="144" mass="16785">MRITNEIKSLIDKIINLNIAKGIQPAELSEAIFDNEYSSIDIKKQYGHILVIVSFIDSSDQNNISHHSMKYTYNEEKYLLQIEEKINNKNYKIVWNRNNVLECLYADLSSKLLALNPAQKVHHLLKQLPEPEIYQIFQNLKLVA</sequence>
<dbReference type="EMBL" id="MAQE01000012">
    <property type="protein sequence ID" value="OBY52482.1"/>
    <property type="molecule type" value="Genomic_DNA"/>
</dbReference>
<evidence type="ECO:0000313" key="1">
    <source>
        <dbReference type="EMBL" id="OBY52482.1"/>
    </source>
</evidence>
<proteinExistence type="predicted"/>
<gene>
    <name evidence="1" type="ORF">BBB52_03805</name>
</gene>
<name>A0AAP7L367_AGGAP</name>
<protein>
    <submittedName>
        <fullName evidence="1">Uncharacterized protein</fullName>
    </submittedName>
</protein>
<dbReference type="RefSeq" id="WP_065295004.1">
    <property type="nucleotide sequence ID" value="NZ_MAQE01000012.1"/>
</dbReference>
<reference evidence="1 2" key="1">
    <citation type="submission" date="2016-06" db="EMBL/GenBank/DDBJ databases">
        <title>Simultaneous identification of Haemophilus influenzae and Haemophilus haemolyticus using TaqMan real-time PCR.</title>
        <authorList>
            <person name="Price E.P."/>
            <person name="Sarovich D.S."/>
            <person name="Harris T."/>
            <person name="Spargo J.C."/>
            <person name="Nosworthy E."/>
            <person name="Beissbarth J."/>
            <person name="Smith-Vaughan H."/>
        </authorList>
    </citation>
    <scope>NUCLEOTIDE SEQUENCE [LARGE SCALE GENOMIC DNA]</scope>
    <source>
        <strain evidence="1 2">ATCC 7901</strain>
    </source>
</reference>
<comment type="caution">
    <text evidence="1">The sequence shown here is derived from an EMBL/GenBank/DDBJ whole genome shotgun (WGS) entry which is preliminary data.</text>
</comment>
<organism evidence="1 2">
    <name type="scientific">Aggregatibacter aphrophilus</name>
    <name type="common">Haemophilus aphrophilus</name>
    <dbReference type="NCBI Taxonomy" id="732"/>
    <lineage>
        <taxon>Bacteria</taxon>
        <taxon>Pseudomonadati</taxon>
        <taxon>Pseudomonadota</taxon>
        <taxon>Gammaproteobacteria</taxon>
        <taxon>Pasteurellales</taxon>
        <taxon>Pasteurellaceae</taxon>
        <taxon>Aggregatibacter</taxon>
    </lineage>
</organism>
<accession>A0AAP7L367</accession>
<dbReference type="Proteomes" id="UP000092746">
    <property type="component" value="Unassembled WGS sequence"/>
</dbReference>